<dbReference type="SUPFAM" id="SSF51735">
    <property type="entry name" value="NAD(P)-binding Rossmann-fold domains"/>
    <property type="match status" value="1"/>
</dbReference>
<dbReference type="PANTHER" id="PTHR43333">
    <property type="entry name" value="2-HACID_DH_C DOMAIN-CONTAINING PROTEIN"/>
    <property type="match status" value="1"/>
</dbReference>
<keyword evidence="3" id="KW-0520">NAD</keyword>
<reference evidence="7" key="1">
    <citation type="submission" date="2023-07" db="EMBL/GenBank/DDBJ databases">
        <title>Functional and genomic diversity of the sorghum phyllosphere microbiome.</title>
        <authorList>
            <person name="Shade A."/>
        </authorList>
    </citation>
    <scope>NUCLEOTIDE SEQUENCE</scope>
    <source>
        <strain evidence="7">SORGH_AS_1067</strain>
    </source>
</reference>
<evidence type="ECO:0000256" key="4">
    <source>
        <dbReference type="RuleBase" id="RU003719"/>
    </source>
</evidence>
<dbReference type="CDD" id="cd12166">
    <property type="entry name" value="2-Hacid_dh_7"/>
    <property type="match status" value="1"/>
</dbReference>
<dbReference type="InterPro" id="IPR006139">
    <property type="entry name" value="D-isomer_2_OHA_DH_cat_dom"/>
</dbReference>
<keyword evidence="2 4" id="KW-0560">Oxidoreductase</keyword>
<dbReference type="Gene3D" id="3.40.50.720">
    <property type="entry name" value="NAD(P)-binding Rossmann-like Domain"/>
    <property type="match status" value="2"/>
</dbReference>
<dbReference type="EMBL" id="JAUTAN010000001">
    <property type="protein sequence ID" value="MDQ1106528.1"/>
    <property type="molecule type" value="Genomic_DNA"/>
</dbReference>
<evidence type="ECO:0000259" key="6">
    <source>
        <dbReference type="Pfam" id="PF02826"/>
    </source>
</evidence>
<dbReference type="PANTHER" id="PTHR43333:SF1">
    <property type="entry name" value="D-ISOMER SPECIFIC 2-HYDROXYACID DEHYDROGENASE NAD-BINDING DOMAIN-CONTAINING PROTEIN"/>
    <property type="match status" value="1"/>
</dbReference>
<comment type="similarity">
    <text evidence="1 4">Belongs to the D-isomer specific 2-hydroxyacid dehydrogenase family.</text>
</comment>
<evidence type="ECO:0000313" key="7">
    <source>
        <dbReference type="EMBL" id="MDQ1106528.1"/>
    </source>
</evidence>
<accession>A0AAJ1U734</accession>
<dbReference type="RefSeq" id="WP_307204278.1">
    <property type="nucleotide sequence ID" value="NZ_JAUTAN010000001.1"/>
</dbReference>
<dbReference type="InterPro" id="IPR006140">
    <property type="entry name" value="D-isomer_DH_NAD-bd"/>
</dbReference>
<dbReference type="InterPro" id="IPR036291">
    <property type="entry name" value="NAD(P)-bd_dom_sf"/>
</dbReference>
<organism evidence="7 8">
    <name type="scientific">Nocardioides zeae</name>
    <dbReference type="NCBI Taxonomy" id="1457234"/>
    <lineage>
        <taxon>Bacteria</taxon>
        <taxon>Bacillati</taxon>
        <taxon>Actinomycetota</taxon>
        <taxon>Actinomycetes</taxon>
        <taxon>Propionibacteriales</taxon>
        <taxon>Nocardioidaceae</taxon>
        <taxon>Nocardioides</taxon>
    </lineage>
</organism>
<dbReference type="PROSITE" id="PS00671">
    <property type="entry name" value="D_2_HYDROXYACID_DH_3"/>
    <property type="match status" value="1"/>
</dbReference>
<evidence type="ECO:0000256" key="2">
    <source>
        <dbReference type="ARBA" id="ARBA00023002"/>
    </source>
</evidence>
<dbReference type="Pfam" id="PF02826">
    <property type="entry name" value="2-Hacid_dh_C"/>
    <property type="match status" value="1"/>
</dbReference>
<evidence type="ECO:0000259" key="5">
    <source>
        <dbReference type="Pfam" id="PF00389"/>
    </source>
</evidence>
<comment type="caution">
    <text evidence="7">The sequence shown here is derived from an EMBL/GenBank/DDBJ whole genome shotgun (WGS) entry which is preliminary data.</text>
</comment>
<gene>
    <name evidence="7" type="ORF">QE405_003812</name>
</gene>
<evidence type="ECO:0000313" key="8">
    <source>
        <dbReference type="Proteomes" id="UP001239215"/>
    </source>
</evidence>
<evidence type="ECO:0000256" key="1">
    <source>
        <dbReference type="ARBA" id="ARBA00005854"/>
    </source>
</evidence>
<dbReference type="InterPro" id="IPR029753">
    <property type="entry name" value="D-isomer_DH_CS"/>
</dbReference>
<dbReference type="AlphaFoldDB" id="A0AAJ1U734"/>
<dbReference type="SUPFAM" id="SSF52283">
    <property type="entry name" value="Formate/glycerate dehydrogenase catalytic domain-like"/>
    <property type="match status" value="1"/>
</dbReference>
<sequence length="307" mass="32967">MAQVWMDYDRSEVEEVVGPLPDGLTYARYDGEHEPDGIEQVEFYVPPYFGPVDPALVGRMPALKVVQAPSAGVDHLLPHVPADVALCRAAGVHDPGTAELALGLLLAAQRDFPRWFAQQQRREWDQFNGGPSVADRRVLIIGYGSIGQAIHRRLDGFECDVVPVATTARTGPYGAVHGVDELPSLLPGADAVIIVTPLTPATEGLVDAAFLAALPDGALLVNVGRGKVVDTDALLAEVRSGRLRAALDVVDPEPLPADHPLWNAPGVIITPHVAGGTTAMRPRLFRIIEENLRRYVAGEPPVHAVER</sequence>
<dbReference type="Pfam" id="PF00389">
    <property type="entry name" value="2-Hacid_dh"/>
    <property type="match status" value="1"/>
</dbReference>
<feature type="domain" description="D-isomer specific 2-hydroxyacid dehydrogenase catalytic" evidence="5">
    <location>
        <begin position="39"/>
        <end position="305"/>
    </location>
</feature>
<protein>
    <submittedName>
        <fullName evidence="7">Phosphoglycerate dehydrogenase-like enzyme</fullName>
    </submittedName>
</protein>
<evidence type="ECO:0000256" key="3">
    <source>
        <dbReference type="ARBA" id="ARBA00023027"/>
    </source>
</evidence>
<dbReference type="GO" id="GO:0051287">
    <property type="term" value="F:NAD binding"/>
    <property type="evidence" value="ECO:0007669"/>
    <property type="project" value="InterPro"/>
</dbReference>
<name>A0AAJ1U734_9ACTN</name>
<dbReference type="Proteomes" id="UP001239215">
    <property type="component" value="Unassembled WGS sequence"/>
</dbReference>
<feature type="domain" description="D-isomer specific 2-hydroxyacid dehydrogenase NAD-binding" evidence="6">
    <location>
        <begin position="102"/>
        <end position="274"/>
    </location>
</feature>
<proteinExistence type="inferred from homology"/>
<dbReference type="GO" id="GO:0016616">
    <property type="term" value="F:oxidoreductase activity, acting on the CH-OH group of donors, NAD or NADP as acceptor"/>
    <property type="evidence" value="ECO:0007669"/>
    <property type="project" value="InterPro"/>
</dbReference>